<name>A0A8B6CPI8_MYTGA</name>
<dbReference type="GO" id="GO:0016887">
    <property type="term" value="F:ATP hydrolysis activity"/>
    <property type="evidence" value="ECO:0007669"/>
    <property type="project" value="InterPro"/>
</dbReference>
<evidence type="ECO:0000313" key="4">
    <source>
        <dbReference type="EMBL" id="VDI07878.1"/>
    </source>
</evidence>
<dbReference type="EMBL" id="UYJE01002110">
    <property type="protein sequence ID" value="VDI07878.1"/>
    <property type="molecule type" value="Genomic_DNA"/>
</dbReference>
<dbReference type="OrthoDB" id="548867at2759"/>
<keyword evidence="5" id="KW-1185">Reference proteome</keyword>
<evidence type="ECO:0000256" key="2">
    <source>
        <dbReference type="ARBA" id="ARBA00022741"/>
    </source>
</evidence>
<dbReference type="Pfam" id="PF03969">
    <property type="entry name" value="AFG1_ATPase"/>
    <property type="match status" value="1"/>
</dbReference>
<comment type="caution">
    <text evidence="4">The sequence shown here is derived from an EMBL/GenBank/DDBJ whole genome shotgun (WGS) entry which is preliminary data.</text>
</comment>
<dbReference type="AlphaFoldDB" id="A0A8B6CPI8"/>
<dbReference type="Proteomes" id="UP000596742">
    <property type="component" value="Unassembled WGS sequence"/>
</dbReference>
<evidence type="ECO:0000256" key="1">
    <source>
        <dbReference type="ARBA" id="ARBA00010322"/>
    </source>
</evidence>
<protein>
    <submittedName>
        <fullName evidence="4">Peroxisome-assembly ATPase</fullName>
        <ecNumber evidence="4">3.6.4.7</ecNumber>
    </submittedName>
</protein>
<dbReference type="InterPro" id="IPR027417">
    <property type="entry name" value="P-loop_NTPase"/>
</dbReference>
<reference evidence="4" key="1">
    <citation type="submission" date="2018-11" db="EMBL/GenBank/DDBJ databases">
        <authorList>
            <person name="Alioto T."/>
            <person name="Alioto T."/>
        </authorList>
    </citation>
    <scope>NUCLEOTIDE SEQUENCE</scope>
</reference>
<organism evidence="4 5">
    <name type="scientific">Mytilus galloprovincialis</name>
    <name type="common">Mediterranean mussel</name>
    <dbReference type="NCBI Taxonomy" id="29158"/>
    <lineage>
        <taxon>Eukaryota</taxon>
        <taxon>Metazoa</taxon>
        <taxon>Spiralia</taxon>
        <taxon>Lophotrochozoa</taxon>
        <taxon>Mollusca</taxon>
        <taxon>Bivalvia</taxon>
        <taxon>Autobranchia</taxon>
        <taxon>Pteriomorphia</taxon>
        <taxon>Mytilida</taxon>
        <taxon>Mytiloidea</taxon>
        <taxon>Mytilidae</taxon>
        <taxon>Mytilinae</taxon>
        <taxon>Mytilus</taxon>
    </lineage>
</organism>
<dbReference type="EC" id="3.6.4.7" evidence="4"/>
<dbReference type="PANTHER" id="PTHR12169:SF6">
    <property type="entry name" value="AFG1-LIKE ATPASE"/>
    <property type="match status" value="1"/>
</dbReference>
<dbReference type="FunFam" id="3.40.50.300:FF:003045">
    <property type="entry name" value="GD10885"/>
    <property type="match status" value="1"/>
</dbReference>
<dbReference type="GO" id="GO:0005739">
    <property type="term" value="C:mitochondrion"/>
    <property type="evidence" value="ECO:0007669"/>
    <property type="project" value="TreeGrafter"/>
</dbReference>
<dbReference type="SUPFAM" id="SSF52540">
    <property type="entry name" value="P-loop containing nucleoside triphosphate hydrolases"/>
    <property type="match status" value="1"/>
</dbReference>
<dbReference type="NCBIfam" id="NF040713">
    <property type="entry name" value="ZapE"/>
    <property type="match status" value="1"/>
</dbReference>
<keyword evidence="2" id="KW-0547">Nucleotide-binding</keyword>
<comment type="similarity">
    <text evidence="1">Belongs to the AFG1 ATPase family.</text>
</comment>
<evidence type="ECO:0000313" key="5">
    <source>
        <dbReference type="Proteomes" id="UP000596742"/>
    </source>
</evidence>
<keyword evidence="3" id="KW-0067">ATP-binding</keyword>
<keyword evidence="4" id="KW-0378">Hydrolase</keyword>
<sequence length="468" mass="53780">MKNSVYCNRNWKHFRNILNKFHCSCSYSAGTASVTPLSQQKGSPSLNTNPNCDSPLSVYKSIVDSGQLRYDEYQLSIVERLDQLHRTLENYTPPSEGLFSKLGIIKKQELKGPKGLYLYGHVGCGKTMLMDMFHQHCKVKKKRRVHFHKFMLDVHKRIHAIKQTIPRQYNVKTTQSFDPITPVAKEISEEAWLLCFDEFQVTDIADSIIMKTLFTSLFNHGVVVVATSNRPPDDLYKNGLQRGNFVPFIDRLKKRCDVLCLNSGVDYRMETLPSSGKVYFLTSDANIQTEVDDIFHEIAATENDVERPKVLEVFGRELLLPRTCGGLLDTTFNDMCVKALGAVDYLEISKEFHTVILRHIPQMTLRQKSAARRFITMVDTLYDNQVRLICTAEKEPKYLFQSSAISQLDYESNRMLMDDLGIQEQSDLSQASIFTGEEELFAFDRTISRLTEMQTEEYWAHRDPTKNS</sequence>
<proteinExistence type="inferred from homology"/>
<dbReference type="Gene3D" id="3.40.50.300">
    <property type="entry name" value="P-loop containing nucleotide triphosphate hydrolases"/>
    <property type="match status" value="1"/>
</dbReference>
<dbReference type="GO" id="GO:0005524">
    <property type="term" value="F:ATP binding"/>
    <property type="evidence" value="ECO:0007669"/>
    <property type="project" value="UniProtKB-KW"/>
</dbReference>
<evidence type="ECO:0000256" key="3">
    <source>
        <dbReference type="ARBA" id="ARBA00022840"/>
    </source>
</evidence>
<gene>
    <name evidence="4" type="ORF">MGAL_10B065596</name>
</gene>
<dbReference type="PANTHER" id="PTHR12169">
    <property type="entry name" value="ATPASE N2B"/>
    <property type="match status" value="1"/>
</dbReference>
<dbReference type="InterPro" id="IPR005654">
    <property type="entry name" value="ATPase_AFG1-like"/>
</dbReference>
<accession>A0A8B6CPI8</accession>